<name>A0A1I1G201_9GAMM</name>
<feature type="coiled-coil region" evidence="6">
    <location>
        <begin position="403"/>
        <end position="470"/>
    </location>
</feature>
<comment type="catalytic activity">
    <reaction evidence="1">
        <text>ATP + protein L-histidine = ADP + protein N-phospho-L-histidine.</text>
        <dbReference type="EC" id="2.7.13.3"/>
    </reaction>
</comment>
<dbReference type="EMBL" id="FOLH01000002">
    <property type="protein sequence ID" value="SFC05541.1"/>
    <property type="molecule type" value="Genomic_DNA"/>
</dbReference>
<keyword evidence="3" id="KW-0808">Transferase</keyword>
<accession>A0A1I1G201</accession>
<dbReference type="AlphaFoldDB" id="A0A1I1G201"/>
<dbReference type="PROSITE" id="PS50109">
    <property type="entry name" value="HIS_KIN"/>
    <property type="match status" value="1"/>
</dbReference>
<feature type="transmembrane region" description="Helical" evidence="7">
    <location>
        <begin position="210"/>
        <end position="228"/>
    </location>
</feature>
<evidence type="ECO:0000256" key="1">
    <source>
        <dbReference type="ARBA" id="ARBA00000085"/>
    </source>
</evidence>
<dbReference type="Gene3D" id="1.20.5.1930">
    <property type="match status" value="1"/>
</dbReference>
<dbReference type="Gene3D" id="3.30.565.10">
    <property type="entry name" value="Histidine kinase-like ATPase, C-terminal domain"/>
    <property type="match status" value="1"/>
</dbReference>
<feature type="domain" description="Histidine kinase" evidence="9">
    <location>
        <begin position="430"/>
        <end position="617"/>
    </location>
</feature>
<dbReference type="GO" id="GO:0004673">
    <property type="term" value="F:protein histidine kinase activity"/>
    <property type="evidence" value="ECO:0007669"/>
    <property type="project" value="UniProtKB-EC"/>
</dbReference>
<evidence type="ECO:0000256" key="8">
    <source>
        <dbReference type="SAM" id="SignalP"/>
    </source>
</evidence>
<evidence type="ECO:0000259" key="9">
    <source>
        <dbReference type="PROSITE" id="PS50109"/>
    </source>
</evidence>
<feature type="transmembrane region" description="Helical" evidence="7">
    <location>
        <begin position="279"/>
        <end position="296"/>
    </location>
</feature>
<evidence type="ECO:0000256" key="7">
    <source>
        <dbReference type="SAM" id="Phobius"/>
    </source>
</evidence>
<keyword evidence="4 10" id="KW-0418">Kinase</keyword>
<dbReference type="Pfam" id="PF02518">
    <property type="entry name" value="HATPase_c"/>
    <property type="match status" value="1"/>
</dbReference>
<keyword evidence="7" id="KW-0812">Transmembrane</keyword>
<keyword evidence="7" id="KW-0472">Membrane</keyword>
<dbReference type="SUPFAM" id="SSF55874">
    <property type="entry name" value="ATPase domain of HSP90 chaperone/DNA topoisomerase II/histidine kinase"/>
    <property type="match status" value="1"/>
</dbReference>
<evidence type="ECO:0000313" key="11">
    <source>
        <dbReference type="Proteomes" id="UP000199058"/>
    </source>
</evidence>
<feature type="transmembrane region" description="Helical" evidence="7">
    <location>
        <begin position="248"/>
        <end position="267"/>
    </location>
</feature>
<reference evidence="10 11" key="1">
    <citation type="submission" date="2016-10" db="EMBL/GenBank/DDBJ databases">
        <authorList>
            <person name="de Groot N.N."/>
        </authorList>
    </citation>
    <scope>NUCLEOTIDE SEQUENCE [LARGE SCALE GENOMIC DNA]</scope>
    <source>
        <strain evidence="10 11">DSM 18438</strain>
    </source>
</reference>
<evidence type="ECO:0000256" key="2">
    <source>
        <dbReference type="ARBA" id="ARBA00012438"/>
    </source>
</evidence>
<dbReference type="OrthoDB" id="9797605at2"/>
<dbReference type="InterPro" id="IPR050482">
    <property type="entry name" value="Sensor_HK_TwoCompSys"/>
</dbReference>
<keyword evidence="11" id="KW-1185">Reference proteome</keyword>
<evidence type="ECO:0000256" key="6">
    <source>
        <dbReference type="SAM" id="Coils"/>
    </source>
</evidence>
<keyword evidence="5" id="KW-0902">Two-component regulatory system</keyword>
<feature type="signal peptide" evidence="8">
    <location>
        <begin position="1"/>
        <end position="19"/>
    </location>
</feature>
<dbReference type="EC" id="2.7.13.3" evidence="2"/>
<feature type="transmembrane region" description="Helical" evidence="7">
    <location>
        <begin position="302"/>
        <end position="324"/>
    </location>
</feature>
<gene>
    <name evidence="10" type="ORF">SAMN05660443_1349</name>
</gene>
<sequence length="622" mass="70780">MARLLLLIVMLLVSAGLQAAPEFKIEQRHFYGQGYGQLLDYYQDTEGKMDLAEIRALPDGAWQRQASGNLGFNEAAHWYRFQLTGPLAEENPWFLVAPFILLDQVSVYWVDEQGQVTEQHSGLYQPLDKRPDWQKRFAFPFQLPENASLTTYVRIQTEGLANTLLLHWMADDLYRFNATESRWLSWFYGIIGGLGLFFAIIFLVLRDRMFLYFGGLVLTVLILSLANAGEFVANAWLSRWPQAVKLMIVFWPLVTTAASLLFLSAFFNLRLWAPRLVKVFYGYLVLMLPAALLAIVDYTQGYRLTMLLAWMATPMTLAIIILAWHRRFRPAGLILIGILCSMLGAGIDISRALTTALQPLLLGEWGFSAFFISRNGILVGMTAQVIFFALAVAQKIYLDRYEYEQTLKKLVASEEEKRRLVQNNSQERERLMREMHDGLGSQLTATLYAARREEVDKNQLQDQLEVVLNDLRLMMDSLQPEGMDLATLLGQLRYRLGQRMQAAGLKLNWQVQDLPMEKELTPQQALNFQRLIQEALTNIIKHAEVKEATLTAETDDYGNLIIRICDRGKGLSRDPSPGGRGLANMHQRAYELGAHLNIYNNPEGQGCCVQLKLPAWRAGQAL</sequence>
<dbReference type="PANTHER" id="PTHR24421">
    <property type="entry name" value="NITRATE/NITRITE SENSOR PROTEIN NARX-RELATED"/>
    <property type="match status" value="1"/>
</dbReference>
<evidence type="ECO:0000313" key="10">
    <source>
        <dbReference type="EMBL" id="SFC05541.1"/>
    </source>
</evidence>
<keyword evidence="6" id="KW-0175">Coiled coil</keyword>
<feature type="transmembrane region" description="Helical" evidence="7">
    <location>
        <begin position="365"/>
        <end position="393"/>
    </location>
</feature>
<feature type="transmembrane region" description="Helical" evidence="7">
    <location>
        <begin position="183"/>
        <end position="205"/>
    </location>
</feature>
<dbReference type="GO" id="GO:0000160">
    <property type="term" value="P:phosphorelay signal transduction system"/>
    <property type="evidence" value="ECO:0007669"/>
    <property type="project" value="UniProtKB-KW"/>
</dbReference>
<proteinExistence type="predicted"/>
<dbReference type="InterPro" id="IPR003594">
    <property type="entry name" value="HATPase_dom"/>
</dbReference>
<dbReference type="Pfam" id="PF07696">
    <property type="entry name" value="7TMR-DISMED2"/>
    <property type="match status" value="1"/>
</dbReference>
<dbReference type="RefSeq" id="WP_091961011.1">
    <property type="nucleotide sequence ID" value="NZ_FOLH01000002.1"/>
</dbReference>
<keyword evidence="8" id="KW-0732">Signal</keyword>
<protein>
    <recommendedName>
        <fullName evidence="2">histidine kinase</fullName>
        <ecNumber evidence="2">2.7.13.3</ecNumber>
    </recommendedName>
</protein>
<evidence type="ECO:0000256" key="4">
    <source>
        <dbReference type="ARBA" id="ARBA00022777"/>
    </source>
</evidence>
<evidence type="ECO:0000256" key="3">
    <source>
        <dbReference type="ARBA" id="ARBA00022679"/>
    </source>
</evidence>
<dbReference type="InterPro" id="IPR036890">
    <property type="entry name" value="HATPase_C_sf"/>
</dbReference>
<dbReference type="PANTHER" id="PTHR24421:SF10">
    <property type="entry name" value="NITRATE_NITRITE SENSOR PROTEIN NARQ"/>
    <property type="match status" value="1"/>
</dbReference>
<feature type="transmembrane region" description="Helical" evidence="7">
    <location>
        <begin position="331"/>
        <end position="353"/>
    </location>
</feature>
<dbReference type="InterPro" id="IPR011622">
    <property type="entry name" value="7TMR_DISM_rcpt_extracell_dom2"/>
</dbReference>
<evidence type="ECO:0000256" key="5">
    <source>
        <dbReference type="ARBA" id="ARBA00023012"/>
    </source>
</evidence>
<dbReference type="Pfam" id="PF07695">
    <property type="entry name" value="7TMR-DISM_7TM"/>
    <property type="match status" value="1"/>
</dbReference>
<dbReference type="STRING" id="1122252.SAMN05660443_1349"/>
<dbReference type="Proteomes" id="UP000199058">
    <property type="component" value="Unassembled WGS sequence"/>
</dbReference>
<dbReference type="InterPro" id="IPR011623">
    <property type="entry name" value="7TMR_DISM_rcpt_extracell_dom1"/>
</dbReference>
<keyword evidence="7" id="KW-1133">Transmembrane helix</keyword>
<dbReference type="SMART" id="SM00387">
    <property type="entry name" value="HATPase_c"/>
    <property type="match status" value="1"/>
</dbReference>
<organism evidence="10 11">
    <name type="scientific">Marinospirillum celere</name>
    <dbReference type="NCBI Taxonomy" id="1122252"/>
    <lineage>
        <taxon>Bacteria</taxon>
        <taxon>Pseudomonadati</taxon>
        <taxon>Pseudomonadota</taxon>
        <taxon>Gammaproteobacteria</taxon>
        <taxon>Oceanospirillales</taxon>
        <taxon>Oceanospirillaceae</taxon>
        <taxon>Marinospirillum</taxon>
    </lineage>
</organism>
<dbReference type="InterPro" id="IPR005467">
    <property type="entry name" value="His_kinase_dom"/>
</dbReference>
<feature type="chain" id="PRO_5011772819" description="histidine kinase" evidence="8">
    <location>
        <begin position="20"/>
        <end position="622"/>
    </location>
</feature>
<dbReference type="CDD" id="cd16917">
    <property type="entry name" value="HATPase_UhpB-NarQ-NarX-like"/>
    <property type="match status" value="1"/>
</dbReference>
<dbReference type="Gene3D" id="2.60.40.2380">
    <property type="match status" value="1"/>
</dbReference>